<dbReference type="GO" id="GO:0000494">
    <property type="term" value="P:box C/D sno(s)RNA 3'-end processing"/>
    <property type="evidence" value="ECO:0007669"/>
    <property type="project" value="TreeGrafter"/>
</dbReference>
<protein>
    <recommendedName>
        <fullName evidence="2">Swiss Army Knife RNA repair protein HAD domain-containing protein</fullName>
    </recommendedName>
</protein>
<feature type="compositionally biased region" description="Low complexity" evidence="1">
    <location>
        <begin position="50"/>
        <end position="62"/>
    </location>
</feature>
<dbReference type="OrthoDB" id="5596992at2759"/>
<dbReference type="InParanoid" id="A0A1Y2H511"/>
<evidence type="ECO:0000256" key="1">
    <source>
        <dbReference type="SAM" id="MobiDB-lite"/>
    </source>
</evidence>
<dbReference type="Pfam" id="PF10307">
    <property type="entry name" value="HAD_SAK_1"/>
    <property type="match status" value="1"/>
</dbReference>
<dbReference type="GO" id="GO:1990259">
    <property type="term" value="F:histone H2AQ104 methyltransferase activity"/>
    <property type="evidence" value="ECO:0007669"/>
    <property type="project" value="TreeGrafter"/>
</dbReference>
<gene>
    <name evidence="3" type="ORF">BCR41DRAFT_418142</name>
</gene>
<comment type="caution">
    <text evidence="3">The sequence shown here is derived from an EMBL/GenBank/DDBJ whole genome shotgun (WGS) entry which is preliminary data.</text>
</comment>
<name>A0A1Y2H511_9FUNG</name>
<dbReference type="PANTHER" id="PTHR10335:SF23">
    <property type="entry name" value="OB FOLD-CONTAINING PROTEIN, NUCLEIC ACID BINDING"/>
    <property type="match status" value="1"/>
</dbReference>
<evidence type="ECO:0000313" key="3">
    <source>
        <dbReference type="EMBL" id="ORZ29071.1"/>
    </source>
</evidence>
<sequence length="751" mass="83386">MPTILNNGHGHSADIAIDASLLTVPASFDSTPTGCHHSIDHPGFTSEDVPLLSHSPSLSMSPPRTPMFPPSTPCLDTPSQSPALSAATTISTSTSTSFSEDEHATKIEPSVESPSQLPKYNGKESSSISIIAAESLSFSLATHPAVVYASERLSDQDYTSKLHTVKVFDFDHTLFRSPLPNPALWDPSFLGILTSWNYCGTGWWHNPGTLELGPEVEATCWEGWWNEEIVREVRKSSEDPGCLTVLLTGRNGPTFGEKLVEMVGRKGLDFDLIAIKPTTVARIESKLASVPTNGGPQSVERYLKVHTFNTKHEFLYNLLFEYPSIRSMFLWDDRPCQVAKFRQVGQEWLEKKLLDNFDITVVQEPLLFMDPQREIDLVLAMVEANNQQVDIEVSGGPFLVPGVGAIPKTRPELEGLNIWDPYETYVPQIRRKIELTDIVRYTGIMFSATVQSIMKQMLGIQEYSNGYPSTAVIECPQWIKRPSMLRGQDLSKWVVPDDLHVTLCLGSASKEHLESVGGLNATVLVEVEALGEFEGRVWALKVKEFNTDEESNVDTRQLQIIAPNGQIYSSLDALRTAYASYESAGDELYPQVDLKHLGHLVSVHESTPHITMAYDRLNGTRAVDSGRIIEWEPLENASLSDNGSTRYPYRLVFVGTIGEKKLLGMKTPKASDQHIPKAEVSVANIIKSLTGDKQISGKELGEMVRCVKEDMERLSVENRLENEERIAIIAQEICDRVETKKCAAVQHHGAR</sequence>
<evidence type="ECO:0000259" key="2">
    <source>
        <dbReference type="Pfam" id="PF10307"/>
    </source>
</evidence>
<dbReference type="InterPro" id="IPR018812">
    <property type="entry name" value="SAK_HAD"/>
</dbReference>
<feature type="compositionally biased region" description="Pro residues" evidence="1">
    <location>
        <begin position="63"/>
        <end position="72"/>
    </location>
</feature>
<dbReference type="GeneID" id="33571432"/>
<dbReference type="PANTHER" id="PTHR10335">
    <property type="entry name" value="RRNA 2-O-METHYLTRANSFERASE FIBRILLARIN"/>
    <property type="match status" value="1"/>
</dbReference>
<feature type="domain" description="Swiss Army Knife RNA repair protein HAD" evidence="2">
    <location>
        <begin position="177"/>
        <end position="387"/>
    </location>
</feature>
<reference evidence="3 4" key="1">
    <citation type="submission" date="2016-07" db="EMBL/GenBank/DDBJ databases">
        <title>Pervasive Adenine N6-methylation of Active Genes in Fungi.</title>
        <authorList>
            <consortium name="DOE Joint Genome Institute"/>
            <person name="Mondo S.J."/>
            <person name="Dannebaum R.O."/>
            <person name="Kuo R.C."/>
            <person name="Labutti K."/>
            <person name="Haridas S."/>
            <person name="Kuo A."/>
            <person name="Salamov A."/>
            <person name="Ahrendt S.R."/>
            <person name="Lipzen A."/>
            <person name="Sullivan W."/>
            <person name="Andreopoulos W.B."/>
            <person name="Clum A."/>
            <person name="Lindquist E."/>
            <person name="Daum C."/>
            <person name="Ramamoorthy G.K."/>
            <person name="Gryganskyi A."/>
            <person name="Culley D."/>
            <person name="Magnuson J.K."/>
            <person name="James T.Y."/>
            <person name="O'Malley M.A."/>
            <person name="Stajich J.E."/>
            <person name="Spatafora J.W."/>
            <person name="Visel A."/>
            <person name="Grigoriev I.V."/>
        </authorList>
    </citation>
    <scope>NUCLEOTIDE SEQUENCE [LARGE SCALE GENOMIC DNA]</scope>
    <source>
        <strain evidence="3 4">NRRL 3116</strain>
    </source>
</reference>
<feature type="compositionally biased region" description="Low complexity" evidence="1">
    <location>
        <begin position="81"/>
        <end position="98"/>
    </location>
</feature>
<feature type="region of interest" description="Disordered" evidence="1">
    <location>
        <begin position="39"/>
        <end position="120"/>
    </location>
</feature>
<dbReference type="Proteomes" id="UP000193648">
    <property type="component" value="Unassembled WGS sequence"/>
</dbReference>
<dbReference type="RefSeq" id="XP_021886744.1">
    <property type="nucleotide sequence ID" value="XM_022029589.1"/>
</dbReference>
<proteinExistence type="predicted"/>
<dbReference type="GO" id="GO:0031428">
    <property type="term" value="C:box C/D methylation guide snoRNP complex"/>
    <property type="evidence" value="ECO:0007669"/>
    <property type="project" value="TreeGrafter"/>
</dbReference>
<keyword evidence="4" id="KW-1185">Reference proteome</keyword>
<evidence type="ECO:0000313" key="4">
    <source>
        <dbReference type="Proteomes" id="UP000193648"/>
    </source>
</evidence>
<dbReference type="GO" id="GO:0032040">
    <property type="term" value="C:small-subunit processome"/>
    <property type="evidence" value="ECO:0007669"/>
    <property type="project" value="TreeGrafter"/>
</dbReference>
<dbReference type="EMBL" id="MCFF01000001">
    <property type="protein sequence ID" value="ORZ29071.1"/>
    <property type="molecule type" value="Genomic_DNA"/>
</dbReference>
<dbReference type="AlphaFoldDB" id="A0A1Y2H511"/>
<organism evidence="3 4">
    <name type="scientific">Lobosporangium transversale</name>
    <dbReference type="NCBI Taxonomy" id="64571"/>
    <lineage>
        <taxon>Eukaryota</taxon>
        <taxon>Fungi</taxon>
        <taxon>Fungi incertae sedis</taxon>
        <taxon>Mucoromycota</taxon>
        <taxon>Mortierellomycotina</taxon>
        <taxon>Mortierellomycetes</taxon>
        <taxon>Mortierellales</taxon>
        <taxon>Mortierellaceae</taxon>
        <taxon>Lobosporangium</taxon>
    </lineage>
</organism>
<accession>A0A1Y2H511</accession>
<dbReference type="GO" id="GO:0008649">
    <property type="term" value="F:rRNA methyltransferase activity"/>
    <property type="evidence" value="ECO:0007669"/>
    <property type="project" value="TreeGrafter"/>
</dbReference>
<dbReference type="GO" id="GO:0003723">
    <property type="term" value="F:RNA binding"/>
    <property type="evidence" value="ECO:0007669"/>
    <property type="project" value="TreeGrafter"/>
</dbReference>